<keyword evidence="2" id="KW-1185">Reference proteome</keyword>
<name>A0ACB7ZJW4_9ERIC</name>
<sequence>MRIPLLSWLFFLTHIFIICVSGQCLHEQKSLLLQLKNNLTFNPSISTKLTNWNQTLDCCKWNGVTCDQTGYITGLDLKSESISNGIDYSSTLFSLMYLEALNLANNSFNSTAIPSSIGNLTNLVYLNLSDSGFSGQIPIELSLLTRLVTLDLSTTTPYFPPIQSLQIQNPNLSTLFGNLSGVKELHLDGVNISADGYEWGRAISSSLPNLRVLSLSHCSLSDPIDSSLQNCHFLSEINLNSNNLSAPVPDFLADFVNLTALSLSYCNLYGTFPAKIFEVKTLQTLDLSGNQLLQGSLPKFHQNGTLQNLVLSYTNFSGILPDSIGNLRKLARIEISNCSFSGRIPNTLANLTQLVYLDLSYNMFTGGIPSFQTSNKLSHLRLSHNALTGPVPSIYFEGLPNLVSINLGFNSFNGCIPSSLFSLPSMQEILLSNNQFYEVSGFLPNGSSSALDTLDLSSNKLQGPLPSYFLDFQSLIVLSLSFNNFNGTIQLESIQRLPNLHKLDLSYNSLTVNASVSNSALSSFPQLTILGLASCKLQNFPPLMNQSLLFQLDLSNNHISGVIPNWIWNIGDGFLAQLNLSCNLLVGLQPEYVIPTSLTVLDLHSNQLGGEIPLPSQAVYVDYSSNNFSSIPAEVGNGIACTSFFSLSDNMLSGHIPPSICNGSNLQVLDLSNNRFNGTIPQCLIDSGSATLGVLDLKNNSLTGFAITVSGKQDMKEEETTETSFGDASTTEGDEKRSSRT</sequence>
<protein>
    <submittedName>
        <fullName evidence="1">Uncharacterized protein</fullName>
    </submittedName>
</protein>
<comment type="caution">
    <text evidence="1">The sequence shown here is derived from an EMBL/GenBank/DDBJ whole genome shotgun (WGS) entry which is preliminary data.</text>
</comment>
<evidence type="ECO:0000313" key="1">
    <source>
        <dbReference type="EMBL" id="KAH7866342.1"/>
    </source>
</evidence>
<proteinExistence type="predicted"/>
<reference evidence="1 2" key="1">
    <citation type="journal article" date="2021" name="Hortic Res">
        <title>High-quality reference genome and annotation aids understanding of berry development for evergreen blueberry (Vaccinium darrowii).</title>
        <authorList>
            <person name="Yu J."/>
            <person name="Hulse-Kemp A.M."/>
            <person name="Babiker E."/>
            <person name="Staton M."/>
        </authorList>
    </citation>
    <scope>NUCLEOTIDE SEQUENCE [LARGE SCALE GENOMIC DNA]</scope>
    <source>
        <strain evidence="2">cv. NJ 8807/NJ 8810</strain>
        <tissue evidence="1">Young leaf</tissue>
    </source>
</reference>
<dbReference type="EMBL" id="CM037159">
    <property type="protein sequence ID" value="KAH7866342.1"/>
    <property type="molecule type" value="Genomic_DNA"/>
</dbReference>
<gene>
    <name evidence="1" type="ORF">Vadar_019128</name>
</gene>
<organism evidence="1 2">
    <name type="scientific">Vaccinium darrowii</name>
    <dbReference type="NCBI Taxonomy" id="229202"/>
    <lineage>
        <taxon>Eukaryota</taxon>
        <taxon>Viridiplantae</taxon>
        <taxon>Streptophyta</taxon>
        <taxon>Embryophyta</taxon>
        <taxon>Tracheophyta</taxon>
        <taxon>Spermatophyta</taxon>
        <taxon>Magnoliopsida</taxon>
        <taxon>eudicotyledons</taxon>
        <taxon>Gunneridae</taxon>
        <taxon>Pentapetalae</taxon>
        <taxon>asterids</taxon>
        <taxon>Ericales</taxon>
        <taxon>Ericaceae</taxon>
        <taxon>Vaccinioideae</taxon>
        <taxon>Vaccinieae</taxon>
        <taxon>Vaccinium</taxon>
    </lineage>
</organism>
<evidence type="ECO:0000313" key="2">
    <source>
        <dbReference type="Proteomes" id="UP000828048"/>
    </source>
</evidence>
<accession>A0ACB7ZJW4</accession>
<dbReference type="Proteomes" id="UP000828048">
    <property type="component" value="Chromosome 9"/>
</dbReference>